<dbReference type="Pfam" id="PF13365">
    <property type="entry name" value="Trypsin_2"/>
    <property type="match status" value="1"/>
</dbReference>
<dbReference type="InterPro" id="IPR027417">
    <property type="entry name" value="P-loop_NTPase"/>
</dbReference>
<dbReference type="Gene3D" id="2.130.10.10">
    <property type="entry name" value="YVTN repeat-like/Quinoprotein amine dehydrogenase"/>
    <property type="match status" value="1"/>
</dbReference>
<dbReference type="EMBL" id="JBIUYY010000026">
    <property type="protein sequence ID" value="MFJ2825941.1"/>
    <property type="molecule type" value="Genomic_DNA"/>
</dbReference>
<feature type="compositionally biased region" description="Low complexity" evidence="1">
    <location>
        <begin position="884"/>
        <end position="909"/>
    </location>
</feature>
<dbReference type="Gene3D" id="2.40.10.120">
    <property type="match status" value="1"/>
</dbReference>
<dbReference type="InterPro" id="IPR011047">
    <property type="entry name" value="Quinoprotein_ADH-like_sf"/>
</dbReference>
<evidence type="ECO:0000313" key="3">
    <source>
        <dbReference type="EMBL" id="MFJ2825941.1"/>
    </source>
</evidence>
<protein>
    <submittedName>
        <fullName evidence="3">Trypsin-like peptidase domain-containing protein</fullName>
    </submittedName>
</protein>
<name>A0ABW8EUF5_STRT5</name>
<dbReference type="SUPFAM" id="SSF52540">
    <property type="entry name" value="P-loop containing nucleoside triphosphate hydrolases"/>
    <property type="match status" value="1"/>
</dbReference>
<evidence type="ECO:0000259" key="2">
    <source>
        <dbReference type="Pfam" id="PF20703"/>
    </source>
</evidence>
<reference evidence="3 4" key="1">
    <citation type="submission" date="2024-10" db="EMBL/GenBank/DDBJ databases">
        <title>The Natural Products Discovery Center: Release of the First 8490 Sequenced Strains for Exploring Actinobacteria Biosynthetic Diversity.</title>
        <authorList>
            <person name="Kalkreuter E."/>
            <person name="Kautsar S.A."/>
            <person name="Yang D."/>
            <person name="Bader C.D."/>
            <person name="Teijaro C.N."/>
            <person name="Fluegel L."/>
            <person name="Davis C.M."/>
            <person name="Simpson J.R."/>
            <person name="Lauterbach L."/>
            <person name="Steele A.D."/>
            <person name="Gui C."/>
            <person name="Meng S."/>
            <person name="Li G."/>
            <person name="Viehrig K."/>
            <person name="Ye F."/>
            <person name="Su P."/>
            <person name="Kiefer A.F."/>
            <person name="Nichols A."/>
            <person name="Cepeda A.J."/>
            <person name="Yan W."/>
            <person name="Fan B."/>
            <person name="Jiang Y."/>
            <person name="Adhikari A."/>
            <person name="Zheng C.-J."/>
            <person name="Schuster L."/>
            <person name="Cowan T.M."/>
            <person name="Smanski M.J."/>
            <person name="Chevrette M.G."/>
            <person name="De Carvalho L.P.S."/>
            <person name="Shen B."/>
        </authorList>
    </citation>
    <scope>NUCLEOTIDE SEQUENCE [LARGE SCALE GENOMIC DNA]</scope>
    <source>
        <strain evidence="3 4">NPDC087220</strain>
    </source>
</reference>
<comment type="caution">
    <text evidence="3">The sequence shown here is derived from an EMBL/GenBank/DDBJ whole genome shotgun (WGS) entry which is preliminary data.</text>
</comment>
<feature type="domain" description="Novel STAND NTPase 1" evidence="2">
    <location>
        <begin position="217"/>
        <end position="615"/>
    </location>
</feature>
<organism evidence="3 4">
    <name type="scientific">Streptomyces toxytricini</name>
    <name type="common">Actinomyces toxytricini</name>
    <dbReference type="NCBI Taxonomy" id="67369"/>
    <lineage>
        <taxon>Bacteria</taxon>
        <taxon>Bacillati</taxon>
        <taxon>Actinomycetota</taxon>
        <taxon>Actinomycetes</taxon>
        <taxon>Kitasatosporales</taxon>
        <taxon>Streptomycetaceae</taxon>
        <taxon>Streptomyces</taxon>
    </lineage>
</organism>
<dbReference type="InterPro" id="IPR015943">
    <property type="entry name" value="WD40/YVTN_repeat-like_dom_sf"/>
</dbReference>
<feature type="region of interest" description="Disordered" evidence="1">
    <location>
        <begin position="1195"/>
        <end position="1218"/>
    </location>
</feature>
<proteinExistence type="predicted"/>
<dbReference type="Pfam" id="PF20703">
    <property type="entry name" value="nSTAND1"/>
    <property type="match status" value="1"/>
</dbReference>
<sequence>MESDRAAPSDACVARILNADGRPEGAGFRIGRREIITCAHVVARALGLPDDTLEPPDGRLSVDFPLADRGTTVHAAIGAWIPPRPDGGGDTAVLTLLADPSDKVPVARLVEDAADHERRVRAFGFPHGYDDGAWSVGWLRGATGAGWLQFDTDPASEHRVEPGFSGGPVWDLAEGGVVGMVVAADARSDVRTGYLIPTRTLRESWSGLPDTALPACPFRSLEPFEERDAALFHGRAEPARRIADLLAHTPATSLVGPSGCGKSSLLYAGVLPRLRPRPELEIVVFRPGRLGRTPLEALALALLPRLEPDLTETARLAELPALTRLLREGSFPAVAERLLARQGKQKLLVVADQFEEALIGTDPAAVDALAAAFAHSLHPGSRVQVLTTLRADFLTAVLAHPGLAPLFSGDRLFTVGVMSDAELRTAVELPLTGTGVSYEPGLVDRILGDVGSDPGRLPLLEFTLTKLWERQRHGRIGHDAYEALGRVHDALVTHAEQIWTGALTEAEQRAARALLVQLVHPGDTAAAPTRRTLARSDLRPEQWRLAQRLMTTRLVVPGEDYRPGAGGPPEETVELAHETLLTHWTRLRTYYEEDREFRIWQEGLRRRIIQWSADPRPGRRLLRGQDLRDARAWRAERGPELRPTEEQFIEASGRGARRRLTGLTAVGVVLALLAGGGAWAWRADAEQESAAKAAEVLLHQSREAETVGTDRGMSYTSLLLALRAYRTRNTEQTRTRLREMHSRYGFADLLAPHYPAATQLTLDLAPPSAALVDPGGKTVAALTGEGKLVGLRADGQGVHRVRTGQEVGATAVSPDGARIAFGGVGPLPTPSEMTAGPMSAEDAAKLLDPQRHAARLLDVATGRITDLEAPPPGDRLDPGSEVIPGLDPSDLGLDLPDLPDLPDLSDLPGAPTPPTQYARFSFSPDSKVLLAQTGLFGQGGRLVLWDAETGRIKKILPGLPEAVSRLWLRDGGEHLLTLTDRRSSVRESALVVQSWDLTGTAPVARELLTRPNGEQTVHMDVNTDLTRLALIATKADITTPSLTHHIQVYDLSDGRLLRDEQNAQLQNPDGITVGAGGATVLPYTFSKPLPPDAAPPGTTSGEGPIRFLAGLGTDRGTWSVDLIGPAERPAAILQAMGILALLRPGDGGGGEEGDVVRRLTTAPAAAPGGAPSRDDARRWMDRFCRILMDETLPPAAAGKLPPGSYRGKLCEGGNGRRG</sequence>
<accession>A0ABW8EUF5</accession>
<gene>
    <name evidence="3" type="ORF">ACIO7M_33280</name>
</gene>
<dbReference type="RefSeq" id="WP_402387936.1">
    <property type="nucleotide sequence ID" value="NZ_JBIUYY010000026.1"/>
</dbReference>
<dbReference type="SUPFAM" id="SSF50494">
    <property type="entry name" value="Trypsin-like serine proteases"/>
    <property type="match status" value="1"/>
</dbReference>
<keyword evidence="4" id="KW-1185">Reference proteome</keyword>
<dbReference type="InterPro" id="IPR009003">
    <property type="entry name" value="Peptidase_S1_PA"/>
</dbReference>
<evidence type="ECO:0000256" key="1">
    <source>
        <dbReference type="SAM" id="MobiDB-lite"/>
    </source>
</evidence>
<dbReference type="InterPro" id="IPR049052">
    <property type="entry name" value="nSTAND1"/>
</dbReference>
<feature type="region of interest" description="Disordered" evidence="1">
    <location>
        <begin position="863"/>
        <end position="915"/>
    </location>
</feature>
<dbReference type="SUPFAM" id="SSF50998">
    <property type="entry name" value="Quinoprotein alcohol dehydrogenase-like"/>
    <property type="match status" value="1"/>
</dbReference>
<evidence type="ECO:0000313" key="4">
    <source>
        <dbReference type="Proteomes" id="UP001617351"/>
    </source>
</evidence>
<dbReference type="Proteomes" id="UP001617351">
    <property type="component" value="Unassembled WGS sequence"/>
</dbReference>